<protein>
    <recommendedName>
        <fullName evidence="5">Abortive phage infection protein</fullName>
    </recommendedName>
</protein>
<sequence>MSYEEFYKDFMQDIYARSETESHFSEVVFTERMCDFLVDQAVLENYTAASYKKTHLGIRVDAYDYSEESDALTLVITDFHNKPESLTRTLITRLFKRVKKFFIKSQDSSFHQSLDESDPGFGLARDINVRCSLRKLRKVRFILLSNALLSKSVDDKIPEEEIEGVSCSFDVWDLGRIQRIEESGKSREDIVVDFSSLPEGGLPCLSAFTGKGTYASYLLAMPGTLVAELYDKYGERLLEQNVRTFLQFRGKVNKGMRNTIQNSPEMFFAYNNGITSTAEEVVTSEVNGKVLISSIKNFQIVNGGQTTASLFNTHRKNKADLSAVHVQAKLTVIPPEETENIVPKISEYANTQNKVSAADFFSNHPFHLRIEGISRRLWAPSSAGSLRETHWYYERVRGQFANAQTNLTPAKKKEFLVVNPRKQMFIKTDLAKFESSWDRKPHIVSLGAQKNFVKFAEAVGKKDWDKIEKKYNELYFKRLIAKAILFRTVDRFIMKQPWYGGYKANIVTYTVAKFSQMVEQISMFLDLEKIWKRQGITDEMERLLVDIAEAVNSVIQETPAGITNVTEWCKKELCWQNVQEISIEISPEVKNELISGTAKKRKDADAKTVQKIDNGIQAQQYVLEKDGPFWTMMLDWSRLHKIFSPKEASLLQIASQIPLKIPTERQSLLLVAIEQKAIEDGFCE</sequence>
<organism evidence="3 4">
    <name type="scientific">Desulfomarina profundi</name>
    <dbReference type="NCBI Taxonomy" id="2772557"/>
    <lineage>
        <taxon>Bacteria</taxon>
        <taxon>Pseudomonadati</taxon>
        <taxon>Thermodesulfobacteriota</taxon>
        <taxon>Desulfobulbia</taxon>
        <taxon>Desulfobulbales</taxon>
        <taxon>Desulfobulbaceae</taxon>
        <taxon>Desulfomarina</taxon>
    </lineage>
</organism>
<gene>
    <name evidence="3" type="ORF">DGMP_34790</name>
</gene>
<dbReference type="Proteomes" id="UP000826725">
    <property type="component" value="Chromosome"/>
</dbReference>
<dbReference type="RefSeq" id="WP_228855101.1">
    <property type="nucleotide sequence ID" value="NZ_AP024086.1"/>
</dbReference>
<dbReference type="EMBL" id="AP024086">
    <property type="protein sequence ID" value="BCL62786.1"/>
    <property type="molecule type" value="Genomic_DNA"/>
</dbReference>
<evidence type="ECO:0000259" key="1">
    <source>
        <dbReference type="Pfam" id="PF10592"/>
    </source>
</evidence>
<dbReference type="InterPro" id="IPR018891">
    <property type="entry name" value="AIPR_C"/>
</dbReference>
<reference evidence="3" key="1">
    <citation type="submission" date="2020-09" db="EMBL/GenBank/DDBJ databases">
        <title>Desulfogranum mesoprofundum gen. nov., sp. nov., a novel mesophilic, sulfate-reducing chemolithoautotroph isolated from a deep-sea hydrothermal vent chimney in the Suiyo Seamount.</title>
        <authorList>
            <person name="Hashimoto Y."/>
            <person name="Nakagawa S."/>
        </authorList>
    </citation>
    <scope>NUCLEOTIDE SEQUENCE</scope>
    <source>
        <strain evidence="3">KT2</strain>
    </source>
</reference>
<feature type="domain" description="Abortive phage infection protein C-terminal" evidence="1">
    <location>
        <begin position="238"/>
        <end position="558"/>
    </location>
</feature>
<evidence type="ECO:0000313" key="3">
    <source>
        <dbReference type="EMBL" id="BCL62786.1"/>
    </source>
</evidence>
<keyword evidence="4" id="KW-1185">Reference proteome</keyword>
<feature type="domain" description="Abortive infection phage resistance protein N-terminal" evidence="2">
    <location>
        <begin position="29"/>
        <end position="179"/>
    </location>
</feature>
<dbReference type="AlphaFoldDB" id="A0A8D5FWT0"/>
<name>A0A8D5FWT0_9BACT</name>
<proteinExistence type="predicted"/>
<dbReference type="InterPro" id="IPR055101">
    <property type="entry name" value="AIPR_N"/>
</dbReference>
<dbReference type="Pfam" id="PF22879">
    <property type="entry name" value="AIPR_N"/>
    <property type="match status" value="1"/>
</dbReference>
<evidence type="ECO:0000313" key="4">
    <source>
        <dbReference type="Proteomes" id="UP000826725"/>
    </source>
</evidence>
<dbReference type="Pfam" id="PF10592">
    <property type="entry name" value="AIPR"/>
    <property type="match status" value="1"/>
</dbReference>
<accession>A0A8D5FWT0</accession>
<evidence type="ECO:0008006" key="5">
    <source>
        <dbReference type="Google" id="ProtNLM"/>
    </source>
</evidence>
<dbReference type="KEGG" id="dbk:DGMP_34790"/>
<evidence type="ECO:0000259" key="2">
    <source>
        <dbReference type="Pfam" id="PF22879"/>
    </source>
</evidence>